<dbReference type="PANTHER" id="PTHR45693:SF24">
    <property type="entry name" value="BZIP FAMILY TRANSCRIPTION FACTOR"/>
    <property type="match status" value="1"/>
</dbReference>
<dbReference type="InterPro" id="IPR025422">
    <property type="entry name" value="TGA_domain"/>
</dbReference>
<protein>
    <submittedName>
        <fullName evidence="11">Transcription factor TGA1 isoform D</fullName>
    </submittedName>
</protein>
<evidence type="ECO:0000259" key="10">
    <source>
        <dbReference type="PROSITE" id="PS51806"/>
    </source>
</evidence>
<dbReference type="PROSITE" id="PS51806">
    <property type="entry name" value="DOG1"/>
    <property type="match status" value="1"/>
</dbReference>
<keyword evidence="8" id="KW-0175">Coiled coil</keyword>
<evidence type="ECO:0000256" key="4">
    <source>
        <dbReference type="ARBA" id="ARBA00023125"/>
    </source>
</evidence>
<dbReference type="Proteomes" id="UP000289340">
    <property type="component" value="Chromosome 5"/>
</dbReference>
<evidence type="ECO:0000256" key="1">
    <source>
        <dbReference type="ARBA" id="ARBA00004123"/>
    </source>
</evidence>
<comment type="subcellular location">
    <subcellularLocation>
        <location evidence="1">Nucleus</location>
    </subcellularLocation>
</comment>
<evidence type="ECO:0000256" key="7">
    <source>
        <dbReference type="ARBA" id="ARBA00023242"/>
    </source>
</evidence>
<evidence type="ECO:0000313" key="11">
    <source>
        <dbReference type="EMBL" id="RZC13039.1"/>
    </source>
</evidence>
<organism evidence="11 12">
    <name type="scientific">Glycine soja</name>
    <name type="common">Wild soybean</name>
    <dbReference type="NCBI Taxonomy" id="3848"/>
    <lineage>
        <taxon>Eukaryota</taxon>
        <taxon>Viridiplantae</taxon>
        <taxon>Streptophyta</taxon>
        <taxon>Embryophyta</taxon>
        <taxon>Tracheophyta</taxon>
        <taxon>Spermatophyta</taxon>
        <taxon>Magnoliopsida</taxon>
        <taxon>eudicotyledons</taxon>
        <taxon>Gunneridae</taxon>
        <taxon>Pentapetalae</taxon>
        <taxon>rosids</taxon>
        <taxon>fabids</taxon>
        <taxon>Fabales</taxon>
        <taxon>Fabaceae</taxon>
        <taxon>Papilionoideae</taxon>
        <taxon>50 kb inversion clade</taxon>
        <taxon>NPAAA clade</taxon>
        <taxon>indigoferoid/millettioid clade</taxon>
        <taxon>Phaseoleae</taxon>
        <taxon>Glycine</taxon>
        <taxon>Glycine subgen. Soja</taxon>
    </lineage>
</organism>
<feature type="domain" description="BZIP" evidence="9">
    <location>
        <begin position="82"/>
        <end position="112"/>
    </location>
</feature>
<evidence type="ECO:0000256" key="5">
    <source>
        <dbReference type="ARBA" id="ARBA00023159"/>
    </source>
</evidence>
<dbReference type="SMART" id="SM00338">
    <property type="entry name" value="BRLZ"/>
    <property type="match status" value="1"/>
</dbReference>
<dbReference type="Pfam" id="PF14144">
    <property type="entry name" value="DOG1"/>
    <property type="match status" value="1"/>
</dbReference>
<dbReference type="GO" id="GO:0005634">
    <property type="term" value="C:nucleus"/>
    <property type="evidence" value="ECO:0007669"/>
    <property type="project" value="UniProtKB-SubCell"/>
</dbReference>
<dbReference type="PANTHER" id="PTHR45693">
    <property type="entry name" value="TRANSCRIPTION FACTOR TGA9"/>
    <property type="match status" value="1"/>
</dbReference>
<dbReference type="GO" id="GO:0000976">
    <property type="term" value="F:transcription cis-regulatory region binding"/>
    <property type="evidence" value="ECO:0007669"/>
    <property type="project" value="UniProtKB-ARBA"/>
</dbReference>
<comment type="caution">
    <text evidence="11">The sequence shown here is derived from an EMBL/GenBank/DDBJ whole genome shotgun (WGS) entry which is preliminary data.</text>
</comment>
<evidence type="ECO:0000313" key="12">
    <source>
        <dbReference type="Proteomes" id="UP000289340"/>
    </source>
</evidence>
<feature type="domain" description="DOG1" evidence="10">
    <location>
        <begin position="153"/>
        <end position="419"/>
    </location>
</feature>
<keyword evidence="5" id="KW-0010">Activator</keyword>
<dbReference type="Gene3D" id="1.20.5.170">
    <property type="match status" value="1"/>
</dbReference>
<evidence type="ECO:0000256" key="3">
    <source>
        <dbReference type="ARBA" id="ARBA00023015"/>
    </source>
</evidence>
<dbReference type="EMBL" id="QZWG01000005">
    <property type="protein sequence ID" value="RZC13039.1"/>
    <property type="molecule type" value="Genomic_DNA"/>
</dbReference>
<dbReference type="SUPFAM" id="SSF57959">
    <property type="entry name" value="Leucine zipper domain"/>
    <property type="match status" value="1"/>
</dbReference>
<name>A0A445KQ32_GLYSO</name>
<keyword evidence="4" id="KW-0238">DNA-binding</keyword>
<evidence type="ECO:0000256" key="2">
    <source>
        <dbReference type="ARBA" id="ARBA00007163"/>
    </source>
</evidence>
<dbReference type="InterPro" id="IPR004827">
    <property type="entry name" value="bZIP"/>
</dbReference>
<evidence type="ECO:0000259" key="9">
    <source>
        <dbReference type="PROSITE" id="PS50217"/>
    </source>
</evidence>
<dbReference type="GO" id="GO:0006351">
    <property type="term" value="P:DNA-templated transcription"/>
    <property type="evidence" value="ECO:0007669"/>
    <property type="project" value="InterPro"/>
</dbReference>
<evidence type="ECO:0000256" key="8">
    <source>
        <dbReference type="SAM" id="Coils"/>
    </source>
</evidence>
<dbReference type="Pfam" id="PF00170">
    <property type="entry name" value="bZIP_1"/>
    <property type="match status" value="1"/>
</dbReference>
<keyword evidence="7" id="KW-0539">Nucleus</keyword>
<keyword evidence="6" id="KW-0804">Transcription</keyword>
<evidence type="ECO:0000256" key="6">
    <source>
        <dbReference type="ARBA" id="ARBA00023163"/>
    </source>
</evidence>
<keyword evidence="3" id="KW-0805">Transcription regulation</keyword>
<accession>A0A445KQ32</accession>
<dbReference type="AlphaFoldDB" id="A0A445KQ32"/>
<comment type="similarity">
    <text evidence="2">Belongs to the bZIP family.</text>
</comment>
<dbReference type="FunFam" id="1.20.5.170:FF:000019">
    <property type="entry name" value="BZIP family transcription factor"/>
    <property type="match status" value="1"/>
</dbReference>
<keyword evidence="12" id="KW-1185">Reference proteome</keyword>
<dbReference type="InterPro" id="IPR046347">
    <property type="entry name" value="bZIP_sf"/>
</dbReference>
<feature type="coiled-coil region" evidence="8">
    <location>
        <begin position="103"/>
        <end position="130"/>
    </location>
</feature>
<gene>
    <name evidence="11" type="ORF">D0Y65_012663</name>
</gene>
<sequence length="426" mass="48268">MDATSSPFVSSRRMGVYDPIHQISTWEENFKSNDTNNLTVSTSIIGEVDMKLDNQFQVQSEDDTHGIFGTSVKYDQDTNRLTDKTQRRLAQNREAARKSRLRKKAYVQQLESCRLKLLQLEQEVDHAKQQGLYIGNGLGSNNLGFAGSVNSGITLFKMEYGNWVEEQNRQILELRTALSSHIGDIQLGTLVQGIMNHYTKLFGMKSAAAKADVFYVMSGMWKTTAERFFLWIGGFRPSELLKVLVPLSEPLTEQQRFDAYGLEKSCQQAEDALSQGMEKLQQMLSDSVGPGQLVEGTHIPQMDTAMERLEALVSFVNQEKREEVVSFQEASDLLAQFPLFFYAIFSLFFPNYPLVPSLVSELDNGSDQGSGGAKADHLRQETLRQMYRILTIRQTGRFLLALGEYFQRLRALSKLWVNRPQFPGHA</sequence>
<dbReference type="GO" id="GO:0003700">
    <property type="term" value="F:DNA-binding transcription factor activity"/>
    <property type="evidence" value="ECO:0007669"/>
    <property type="project" value="InterPro"/>
</dbReference>
<reference evidence="11 12" key="1">
    <citation type="submission" date="2018-09" db="EMBL/GenBank/DDBJ databases">
        <title>A high-quality reference genome of wild soybean provides a powerful tool to mine soybean genomes.</title>
        <authorList>
            <person name="Xie M."/>
            <person name="Chung C.Y.L."/>
            <person name="Li M.-W."/>
            <person name="Wong F.-L."/>
            <person name="Chan T.-F."/>
            <person name="Lam H.-M."/>
        </authorList>
    </citation>
    <scope>NUCLEOTIDE SEQUENCE [LARGE SCALE GENOMIC DNA]</scope>
    <source>
        <strain evidence="12">cv. W05</strain>
        <tissue evidence="11">Hypocotyl of etiolated seedlings</tissue>
    </source>
</reference>
<dbReference type="PROSITE" id="PS50217">
    <property type="entry name" value="BZIP"/>
    <property type="match status" value="1"/>
</dbReference>
<dbReference type="PROSITE" id="PS00036">
    <property type="entry name" value="BZIP_BASIC"/>
    <property type="match status" value="1"/>
</dbReference>
<proteinExistence type="inferred from homology"/>